<dbReference type="InParanoid" id="A0A6P6XJA4"/>
<dbReference type="GO" id="GO:0016887">
    <property type="term" value="F:ATP hydrolysis activity"/>
    <property type="evidence" value="ECO:0007669"/>
    <property type="project" value="InterPro"/>
</dbReference>
<dbReference type="GO" id="GO:0034040">
    <property type="term" value="F:ATPase-coupled lipid transmembrane transporter activity"/>
    <property type="evidence" value="ECO:0007669"/>
    <property type="project" value="TreeGrafter"/>
</dbReference>
<keyword evidence="5" id="KW-1185">Reference proteome</keyword>
<dbReference type="PROSITE" id="PS00211">
    <property type="entry name" value="ABC_TRANSPORTER_1"/>
    <property type="match status" value="1"/>
</dbReference>
<dbReference type="PANTHER" id="PTHR24221:SF654">
    <property type="entry name" value="ATP-BINDING CASSETTE SUB-FAMILY B MEMBER 6"/>
    <property type="match status" value="1"/>
</dbReference>
<dbReference type="Gene3D" id="3.40.50.300">
    <property type="entry name" value="P-loop containing nucleotide triphosphate hydrolases"/>
    <property type="match status" value="1"/>
</dbReference>
<dbReference type="OrthoDB" id="6500128at2759"/>
<dbReference type="GO" id="GO:0005524">
    <property type="term" value="F:ATP binding"/>
    <property type="evidence" value="ECO:0007669"/>
    <property type="project" value="UniProtKB-KW"/>
</dbReference>
<evidence type="ECO:0000256" key="1">
    <source>
        <dbReference type="ARBA" id="ARBA00022741"/>
    </source>
</evidence>
<dbReference type="SUPFAM" id="SSF52540">
    <property type="entry name" value="P-loop containing nucleoside triphosphate hydrolases"/>
    <property type="match status" value="1"/>
</dbReference>
<evidence type="ECO:0000256" key="2">
    <source>
        <dbReference type="ARBA" id="ARBA00022840"/>
    </source>
</evidence>
<organism evidence="5 6">
    <name type="scientific">Dermatophagoides pteronyssinus</name>
    <name type="common">European house dust mite</name>
    <dbReference type="NCBI Taxonomy" id="6956"/>
    <lineage>
        <taxon>Eukaryota</taxon>
        <taxon>Metazoa</taxon>
        <taxon>Ecdysozoa</taxon>
        <taxon>Arthropoda</taxon>
        <taxon>Chelicerata</taxon>
        <taxon>Arachnida</taxon>
        <taxon>Acari</taxon>
        <taxon>Acariformes</taxon>
        <taxon>Sarcoptiformes</taxon>
        <taxon>Astigmata</taxon>
        <taxon>Psoroptidia</taxon>
        <taxon>Analgoidea</taxon>
        <taxon>Pyroglyphidae</taxon>
        <taxon>Dermatophagoidinae</taxon>
        <taxon>Dermatophagoides</taxon>
    </lineage>
</organism>
<dbReference type="InterPro" id="IPR027417">
    <property type="entry name" value="P-loop_NTPase"/>
</dbReference>
<reference evidence="6" key="1">
    <citation type="submission" date="2025-08" db="UniProtKB">
        <authorList>
            <consortium name="RefSeq"/>
        </authorList>
    </citation>
    <scope>IDENTIFICATION</scope>
    <source>
        <strain evidence="6">Airmid</strain>
    </source>
</reference>
<keyword evidence="1" id="KW-0547">Nucleotide-binding</keyword>
<comment type="similarity">
    <text evidence="3">Belongs to the ABC transporter superfamily. ABCB family. Heavy Metal importer (TC 3.A.1.210) subfamily.</text>
</comment>
<dbReference type="PANTHER" id="PTHR24221">
    <property type="entry name" value="ATP-BINDING CASSETTE SUB-FAMILY B"/>
    <property type="match status" value="1"/>
</dbReference>
<dbReference type="Pfam" id="PF00005">
    <property type="entry name" value="ABC_tran"/>
    <property type="match status" value="1"/>
</dbReference>
<accession>A0A6P6XJA4</accession>
<evidence type="ECO:0000259" key="4">
    <source>
        <dbReference type="PROSITE" id="PS50893"/>
    </source>
</evidence>
<protein>
    <submittedName>
        <fullName evidence="6">ABC transporter B family member 6-like</fullName>
    </submittedName>
</protein>
<dbReference type="KEGG" id="dpte:113788357"/>
<dbReference type="PROSITE" id="PS50893">
    <property type="entry name" value="ABC_TRANSPORTER_2"/>
    <property type="match status" value="1"/>
</dbReference>
<dbReference type="InterPro" id="IPR039421">
    <property type="entry name" value="Type_1_exporter"/>
</dbReference>
<sequence>MTAADLVRLLDATQTSNERLKTAMVDYVRADTKVVSSLHILNFFQKLFLETGSLKAVSQTILSAEPGNSTSLIKQVSATTSAFQNISSTLHFLGTLTQTWILNWRRMKKVSEILMNEQNIQDEAKKELVINRGSIRFNNLFFKYPGSTDYVIKNFNLFIPGKAKIGITGTNGAGKTSLLKLLMRLYNAEKGEILVCGQNISDVSINSLRSKIAVIPQQAYLFNGSLRENLLFGNNEAAITDNDIDKVVNSLELQSLVKKIGGYNAIIEENGSNLSGGEKQLLSIIRCALKNPSIVLIDEVTTFLDKINENKVLEVVKKFCEDKTMIVVTHEPYLLKDLDEVIILDKGLIVERGSFDELEKNGLIFKNLFDYVENTKPKPLQNKDIAMHCSSGDSCCSA</sequence>
<name>A0A6P6XJA4_DERPT</name>
<proteinExistence type="inferred from homology"/>
<dbReference type="AlphaFoldDB" id="A0A6P6XJA4"/>
<dbReference type="InterPro" id="IPR017871">
    <property type="entry name" value="ABC_transporter-like_CS"/>
</dbReference>
<dbReference type="Proteomes" id="UP000515146">
    <property type="component" value="Unplaced"/>
</dbReference>
<evidence type="ECO:0000256" key="3">
    <source>
        <dbReference type="ARBA" id="ARBA00024363"/>
    </source>
</evidence>
<evidence type="ECO:0000313" key="6">
    <source>
        <dbReference type="RefSeq" id="XP_027193620.1"/>
    </source>
</evidence>
<dbReference type="InterPro" id="IPR003593">
    <property type="entry name" value="AAA+_ATPase"/>
</dbReference>
<feature type="domain" description="ABC transporter" evidence="4">
    <location>
        <begin position="135"/>
        <end position="371"/>
    </location>
</feature>
<gene>
    <name evidence="6" type="primary">LOC113788357</name>
</gene>
<keyword evidence="2" id="KW-0067">ATP-binding</keyword>
<dbReference type="OMA" id="THGHIEF"/>
<evidence type="ECO:0000313" key="5">
    <source>
        <dbReference type="Proteomes" id="UP000515146"/>
    </source>
</evidence>
<dbReference type="RefSeq" id="XP_027193620.1">
    <property type="nucleotide sequence ID" value="XM_027337819.1"/>
</dbReference>
<dbReference type="InterPro" id="IPR003439">
    <property type="entry name" value="ABC_transporter-like_ATP-bd"/>
</dbReference>
<dbReference type="SMART" id="SM00382">
    <property type="entry name" value="AAA"/>
    <property type="match status" value="1"/>
</dbReference>